<comment type="caution">
    <text evidence="2">The sequence shown here is derived from an EMBL/GenBank/DDBJ whole genome shotgun (WGS) entry which is preliminary data.</text>
</comment>
<evidence type="ECO:0000256" key="1">
    <source>
        <dbReference type="SAM" id="Phobius"/>
    </source>
</evidence>
<evidence type="ECO:0000313" key="3">
    <source>
        <dbReference type="Proteomes" id="UP000572051"/>
    </source>
</evidence>
<dbReference type="RefSeq" id="WP_179822690.1">
    <property type="nucleotide sequence ID" value="NZ_JACCFS010000001.1"/>
</dbReference>
<feature type="transmembrane region" description="Helical" evidence="1">
    <location>
        <begin position="46"/>
        <end position="66"/>
    </location>
</feature>
<feature type="transmembrane region" description="Helical" evidence="1">
    <location>
        <begin position="78"/>
        <end position="95"/>
    </location>
</feature>
<keyword evidence="3" id="KW-1185">Reference proteome</keyword>
<keyword evidence="1" id="KW-0812">Transmembrane</keyword>
<feature type="transmembrane region" description="Helical" evidence="1">
    <location>
        <begin position="133"/>
        <end position="153"/>
    </location>
</feature>
<dbReference type="EMBL" id="JACCFS010000001">
    <property type="protein sequence ID" value="NYJ34178.1"/>
    <property type="molecule type" value="Genomic_DNA"/>
</dbReference>
<feature type="transmembrane region" description="Helical" evidence="1">
    <location>
        <begin position="107"/>
        <end position="126"/>
    </location>
</feature>
<reference evidence="2 3" key="1">
    <citation type="submission" date="2020-07" db="EMBL/GenBank/DDBJ databases">
        <title>Sequencing the genomes of 1000 actinobacteria strains.</title>
        <authorList>
            <person name="Klenk H.-P."/>
        </authorList>
    </citation>
    <scope>NUCLEOTIDE SEQUENCE [LARGE SCALE GENOMIC DNA]</scope>
    <source>
        <strain evidence="2 3">DSM 44442</strain>
    </source>
</reference>
<dbReference type="AlphaFoldDB" id="A0A7Z0ELA2"/>
<evidence type="ECO:0000313" key="2">
    <source>
        <dbReference type="EMBL" id="NYJ34178.1"/>
    </source>
</evidence>
<protein>
    <submittedName>
        <fullName evidence="2">Uncharacterized protein</fullName>
    </submittedName>
</protein>
<sequence>MTRTAQVLPLLLCGVPYALGLALVPTVLSWSLDALFPSGDGIGRDLALLAGAVVCVSAGLLLLTALLRGSGVTRPTTAAGFLTAAAVAAWIQTAVTDHVAPVVPWSVGTWVAAALTAAVVAVVLAATDGRRPWILVCVLVGLLLLRAGAEGVIGAQIHDRTLRATEATYAAYPHDIAVLDDPAWEAVGTRLTEAGHAFTITYEDGSGRRVVLTSAPAEFFLGGRPDPLRYGCDAGSTTCEESRGVVLLASDSDGTDAPDLARTELASGFYAELATAPLAPDELLSADELLLLSDRIEVDEDGDREALARDVMAHHDW</sequence>
<accession>A0A7Z0ELA2</accession>
<keyword evidence="1" id="KW-1133">Transmembrane helix</keyword>
<organism evidence="2 3">
    <name type="scientific">Nocardiopsis aegyptia</name>
    <dbReference type="NCBI Taxonomy" id="220378"/>
    <lineage>
        <taxon>Bacteria</taxon>
        <taxon>Bacillati</taxon>
        <taxon>Actinomycetota</taxon>
        <taxon>Actinomycetes</taxon>
        <taxon>Streptosporangiales</taxon>
        <taxon>Nocardiopsidaceae</taxon>
        <taxon>Nocardiopsis</taxon>
    </lineage>
</organism>
<proteinExistence type="predicted"/>
<keyword evidence="1" id="KW-0472">Membrane</keyword>
<name>A0A7Z0ELA2_9ACTN</name>
<gene>
    <name evidence="2" type="ORF">HNR10_002059</name>
</gene>
<dbReference type="Proteomes" id="UP000572051">
    <property type="component" value="Unassembled WGS sequence"/>
</dbReference>